<dbReference type="AlphaFoldDB" id="A0A1N7CLN1"/>
<dbReference type="Gene3D" id="3.20.20.220">
    <property type="match status" value="1"/>
</dbReference>
<evidence type="ECO:0000256" key="9">
    <source>
        <dbReference type="ARBA" id="ARBA00048779"/>
    </source>
</evidence>
<evidence type="ECO:0000256" key="2">
    <source>
        <dbReference type="ARBA" id="ARBA00004739"/>
    </source>
</evidence>
<keyword evidence="4" id="KW-0285">Flavoprotein</keyword>
<dbReference type="InterPro" id="IPR008219">
    <property type="entry name" value="PRODH_bac_arc"/>
</dbReference>
<sequence>MIPPVANRFVAGESPAQALDHVRQLNGRHVKAIVNLLGEHYEDRSSVRSDAAEYRALAGDISKSRLEACLSVKPSQLGLNLGKDVFREELTAVVDAAADHDVFVWIDMEDHTTTDATLDAFEDLAREYGDDDQYRVGVCVQANLRRTRDDVERLADVPGKVRFVKGAYDEPAAVAYRESPRVDQEYKTLLEYAFERFDGGIGVGSHDPAMIDHAIELHDEYGTDFEFQLLMGVRESAQFDLAAEYPVYQYVPYGDRWKSYFYRRMTERNTNLRFALEAILDR</sequence>
<dbReference type="InterPro" id="IPR029041">
    <property type="entry name" value="FAD-linked_oxidoreductase-like"/>
</dbReference>
<protein>
    <recommendedName>
        <fullName evidence="3">proline dehydrogenase</fullName>
        <ecNumber evidence="3">1.5.5.2</ecNumber>
    </recommendedName>
</protein>
<reference evidence="12" key="1">
    <citation type="submission" date="2017-01" db="EMBL/GenBank/DDBJ databases">
        <authorList>
            <person name="Varghese N."/>
            <person name="Submissions S."/>
        </authorList>
    </citation>
    <scope>NUCLEOTIDE SEQUENCE [LARGE SCALE GENOMIC DNA]</scope>
    <source>
        <strain evidence="12">type strain: HArc-</strain>
    </source>
</reference>
<dbReference type="InterPro" id="IPR002872">
    <property type="entry name" value="Proline_DH_dom"/>
</dbReference>
<gene>
    <name evidence="11" type="ORF">SAMN05421752_101432</name>
</gene>
<dbReference type="PANTHER" id="PTHR13914">
    <property type="entry name" value="PROLINE OXIDASE"/>
    <property type="match status" value="1"/>
</dbReference>
<comment type="catalytic activity">
    <reaction evidence="9">
        <text>L-proline + a quinone = (S)-1-pyrroline-5-carboxylate + a quinol + H(+)</text>
        <dbReference type="Rhea" id="RHEA:23784"/>
        <dbReference type="ChEBI" id="CHEBI:15378"/>
        <dbReference type="ChEBI" id="CHEBI:17388"/>
        <dbReference type="ChEBI" id="CHEBI:24646"/>
        <dbReference type="ChEBI" id="CHEBI:60039"/>
        <dbReference type="ChEBI" id="CHEBI:132124"/>
        <dbReference type="EC" id="1.5.5.2"/>
    </reaction>
</comment>
<dbReference type="PIRSF" id="PIRSF000196">
    <property type="entry name" value="Pro_dehydrog"/>
    <property type="match status" value="1"/>
</dbReference>
<dbReference type="RefSeq" id="WP_076607707.1">
    <property type="nucleotide sequence ID" value="NZ_FTNR01000001.1"/>
</dbReference>
<evidence type="ECO:0000256" key="4">
    <source>
        <dbReference type="ARBA" id="ARBA00022630"/>
    </source>
</evidence>
<evidence type="ECO:0000256" key="1">
    <source>
        <dbReference type="ARBA" id="ARBA00001974"/>
    </source>
</evidence>
<dbReference type="GO" id="GO:0000166">
    <property type="term" value="F:nucleotide binding"/>
    <property type="evidence" value="ECO:0007669"/>
    <property type="project" value="UniProtKB-KW"/>
</dbReference>
<keyword evidence="5" id="KW-0547">Nucleotide-binding</keyword>
<name>A0A1N7CLN1_9EURY</name>
<evidence type="ECO:0000313" key="11">
    <source>
        <dbReference type="EMBL" id="SIR64314.1"/>
    </source>
</evidence>
<comment type="pathway">
    <text evidence="2">Amino-acid degradation; L-proline degradation into L-glutamate; L-glutamate from L-proline: step 1/2.</text>
</comment>
<evidence type="ECO:0000259" key="10">
    <source>
        <dbReference type="Pfam" id="PF01619"/>
    </source>
</evidence>
<organism evidence="11 12">
    <name type="scientific">Natronorubrum thiooxidans</name>
    <dbReference type="NCBI Taxonomy" id="308853"/>
    <lineage>
        <taxon>Archaea</taxon>
        <taxon>Methanobacteriati</taxon>
        <taxon>Methanobacteriota</taxon>
        <taxon>Stenosarchaea group</taxon>
        <taxon>Halobacteria</taxon>
        <taxon>Halobacteriales</taxon>
        <taxon>Natrialbaceae</taxon>
        <taxon>Natronorubrum</taxon>
    </lineage>
</organism>
<evidence type="ECO:0000256" key="3">
    <source>
        <dbReference type="ARBA" id="ARBA00012695"/>
    </source>
</evidence>
<dbReference type="GO" id="GO:0010133">
    <property type="term" value="P:L-proline catabolic process to L-glutamate"/>
    <property type="evidence" value="ECO:0007669"/>
    <property type="project" value="UniProtKB-UniPathway"/>
</dbReference>
<dbReference type="EMBL" id="FTNR01000001">
    <property type="protein sequence ID" value="SIR64314.1"/>
    <property type="molecule type" value="Genomic_DNA"/>
</dbReference>
<dbReference type="OrthoDB" id="8727at2157"/>
<dbReference type="InterPro" id="IPR015659">
    <property type="entry name" value="Proline_oxidase"/>
</dbReference>
<accession>A0A1N7CLN1</accession>
<dbReference type="SUPFAM" id="SSF51730">
    <property type="entry name" value="FAD-linked oxidoreductase"/>
    <property type="match status" value="1"/>
</dbReference>
<dbReference type="STRING" id="308853.SAMN05421752_101432"/>
<feature type="domain" description="Proline dehydrogenase" evidence="10">
    <location>
        <begin position="19"/>
        <end position="273"/>
    </location>
</feature>
<dbReference type="Pfam" id="PF01619">
    <property type="entry name" value="Pro_dh"/>
    <property type="match status" value="1"/>
</dbReference>
<evidence type="ECO:0000256" key="5">
    <source>
        <dbReference type="ARBA" id="ARBA00022741"/>
    </source>
</evidence>
<keyword evidence="6" id="KW-0274">FAD</keyword>
<evidence type="ECO:0000313" key="12">
    <source>
        <dbReference type="Proteomes" id="UP000185936"/>
    </source>
</evidence>
<evidence type="ECO:0000256" key="7">
    <source>
        <dbReference type="ARBA" id="ARBA00023002"/>
    </source>
</evidence>
<comment type="cofactor">
    <cofactor evidence="1">
        <name>FAD</name>
        <dbReference type="ChEBI" id="CHEBI:57692"/>
    </cofactor>
</comment>
<keyword evidence="7" id="KW-0560">Oxidoreductase</keyword>
<dbReference type="UniPathway" id="UPA00261">
    <property type="reaction ID" value="UER00373"/>
</dbReference>
<evidence type="ECO:0000256" key="6">
    <source>
        <dbReference type="ARBA" id="ARBA00022827"/>
    </source>
</evidence>
<keyword evidence="12" id="KW-1185">Reference proteome</keyword>
<proteinExistence type="predicted"/>
<keyword evidence="8" id="KW-0642">Proline metabolism</keyword>
<dbReference type="GO" id="GO:0004657">
    <property type="term" value="F:proline dehydrogenase activity"/>
    <property type="evidence" value="ECO:0007669"/>
    <property type="project" value="UniProtKB-EC"/>
</dbReference>
<dbReference type="EC" id="1.5.5.2" evidence="3"/>
<evidence type="ECO:0000256" key="8">
    <source>
        <dbReference type="ARBA" id="ARBA00023062"/>
    </source>
</evidence>
<dbReference type="Proteomes" id="UP000185936">
    <property type="component" value="Unassembled WGS sequence"/>
</dbReference>
<dbReference type="PANTHER" id="PTHR13914:SF0">
    <property type="entry name" value="PROLINE DEHYDROGENASE 1, MITOCHONDRIAL"/>
    <property type="match status" value="1"/>
</dbReference>